<dbReference type="EMBL" id="CH964292">
    <property type="protein sequence ID" value="EDW86543.2"/>
    <property type="molecule type" value="Genomic_DNA"/>
</dbReference>
<dbReference type="PANTHER" id="PTHR21650">
    <property type="entry name" value="MEMBRALIN/KINETOCHORE PROTEIN NUF2"/>
    <property type="match status" value="1"/>
</dbReference>
<feature type="transmembrane region" description="Helical" evidence="2">
    <location>
        <begin position="298"/>
        <end position="318"/>
    </location>
</feature>
<name>B4NQA4_DROWI</name>
<dbReference type="InParanoid" id="B4NQA4"/>
<dbReference type="GO" id="GO:1904294">
    <property type="term" value="P:positive regulation of ERAD pathway"/>
    <property type="evidence" value="ECO:0007669"/>
    <property type="project" value="TreeGrafter"/>
</dbReference>
<dbReference type="HOGENOM" id="CLU_019069_1_0_1"/>
<proteinExistence type="predicted"/>
<dbReference type="FunCoup" id="B4NQA4">
    <property type="interactions" value="195"/>
</dbReference>
<keyword evidence="2" id="KW-0812">Transmembrane</keyword>
<reference evidence="3 4" key="1">
    <citation type="journal article" date="2007" name="Nature">
        <title>Evolution of genes and genomes on the Drosophila phylogeny.</title>
        <authorList>
            <consortium name="Drosophila 12 Genomes Consortium"/>
            <person name="Clark A.G."/>
            <person name="Eisen M.B."/>
            <person name="Smith D.R."/>
            <person name="Bergman C.M."/>
            <person name="Oliver B."/>
            <person name="Markow T.A."/>
            <person name="Kaufman T.C."/>
            <person name="Kellis M."/>
            <person name="Gelbart W."/>
            <person name="Iyer V.N."/>
            <person name="Pollard D.A."/>
            <person name="Sackton T.B."/>
            <person name="Larracuente A.M."/>
            <person name="Singh N.D."/>
            <person name="Abad J.P."/>
            <person name="Abt D.N."/>
            <person name="Adryan B."/>
            <person name="Aguade M."/>
            <person name="Akashi H."/>
            <person name="Anderson W.W."/>
            <person name="Aquadro C.F."/>
            <person name="Ardell D.H."/>
            <person name="Arguello R."/>
            <person name="Artieri C.G."/>
            <person name="Barbash D.A."/>
            <person name="Barker D."/>
            <person name="Barsanti P."/>
            <person name="Batterham P."/>
            <person name="Batzoglou S."/>
            <person name="Begun D."/>
            <person name="Bhutkar A."/>
            <person name="Blanco E."/>
            <person name="Bosak S.A."/>
            <person name="Bradley R.K."/>
            <person name="Brand A.D."/>
            <person name="Brent M.R."/>
            <person name="Brooks A.N."/>
            <person name="Brown R.H."/>
            <person name="Butlin R.K."/>
            <person name="Caggese C."/>
            <person name="Calvi B.R."/>
            <person name="Bernardo de Carvalho A."/>
            <person name="Caspi A."/>
            <person name="Castrezana S."/>
            <person name="Celniker S.E."/>
            <person name="Chang J.L."/>
            <person name="Chapple C."/>
            <person name="Chatterji S."/>
            <person name="Chinwalla A."/>
            <person name="Civetta A."/>
            <person name="Clifton S.W."/>
            <person name="Comeron J.M."/>
            <person name="Costello J.C."/>
            <person name="Coyne J.A."/>
            <person name="Daub J."/>
            <person name="David R.G."/>
            <person name="Delcher A.L."/>
            <person name="Delehaunty K."/>
            <person name="Do C.B."/>
            <person name="Ebling H."/>
            <person name="Edwards K."/>
            <person name="Eickbush T."/>
            <person name="Evans J.D."/>
            <person name="Filipski A."/>
            <person name="Findeiss S."/>
            <person name="Freyhult E."/>
            <person name="Fulton L."/>
            <person name="Fulton R."/>
            <person name="Garcia A.C."/>
            <person name="Gardiner A."/>
            <person name="Garfield D.A."/>
            <person name="Garvin B.E."/>
            <person name="Gibson G."/>
            <person name="Gilbert D."/>
            <person name="Gnerre S."/>
            <person name="Godfrey J."/>
            <person name="Good R."/>
            <person name="Gotea V."/>
            <person name="Gravely B."/>
            <person name="Greenberg A.J."/>
            <person name="Griffiths-Jones S."/>
            <person name="Gross S."/>
            <person name="Guigo R."/>
            <person name="Gustafson E.A."/>
            <person name="Haerty W."/>
            <person name="Hahn M.W."/>
            <person name="Halligan D.L."/>
            <person name="Halpern A.L."/>
            <person name="Halter G.M."/>
            <person name="Han M.V."/>
            <person name="Heger A."/>
            <person name="Hillier L."/>
            <person name="Hinrichs A.S."/>
            <person name="Holmes I."/>
            <person name="Hoskins R.A."/>
            <person name="Hubisz M.J."/>
            <person name="Hultmark D."/>
            <person name="Huntley M.A."/>
            <person name="Jaffe D.B."/>
            <person name="Jagadeeshan S."/>
            <person name="Jeck W.R."/>
            <person name="Johnson J."/>
            <person name="Jones C.D."/>
            <person name="Jordan W.C."/>
            <person name="Karpen G.H."/>
            <person name="Kataoka E."/>
            <person name="Keightley P.D."/>
            <person name="Kheradpour P."/>
            <person name="Kirkness E.F."/>
            <person name="Koerich L.B."/>
            <person name="Kristiansen K."/>
            <person name="Kudrna D."/>
            <person name="Kulathinal R.J."/>
            <person name="Kumar S."/>
            <person name="Kwok R."/>
            <person name="Lander E."/>
            <person name="Langley C.H."/>
            <person name="Lapoint R."/>
            <person name="Lazzaro B.P."/>
            <person name="Lee S.J."/>
            <person name="Levesque L."/>
            <person name="Li R."/>
            <person name="Lin C.F."/>
            <person name="Lin M.F."/>
            <person name="Lindblad-Toh K."/>
            <person name="Llopart A."/>
            <person name="Long M."/>
            <person name="Low L."/>
            <person name="Lozovsky E."/>
            <person name="Lu J."/>
            <person name="Luo M."/>
            <person name="Machado C.A."/>
            <person name="Makalowski W."/>
            <person name="Marzo M."/>
            <person name="Matsuda M."/>
            <person name="Matzkin L."/>
            <person name="McAllister B."/>
            <person name="McBride C.S."/>
            <person name="McKernan B."/>
            <person name="McKernan K."/>
            <person name="Mendez-Lago M."/>
            <person name="Minx P."/>
            <person name="Mollenhauer M.U."/>
            <person name="Montooth K."/>
            <person name="Mount S.M."/>
            <person name="Mu X."/>
            <person name="Myers E."/>
            <person name="Negre B."/>
            <person name="Newfeld S."/>
            <person name="Nielsen R."/>
            <person name="Noor M.A."/>
            <person name="O'Grady P."/>
            <person name="Pachter L."/>
            <person name="Papaceit M."/>
            <person name="Parisi M.J."/>
            <person name="Parisi M."/>
            <person name="Parts L."/>
            <person name="Pedersen J.S."/>
            <person name="Pesole G."/>
            <person name="Phillippy A.M."/>
            <person name="Ponting C.P."/>
            <person name="Pop M."/>
            <person name="Porcelli D."/>
            <person name="Powell J.R."/>
            <person name="Prohaska S."/>
            <person name="Pruitt K."/>
            <person name="Puig M."/>
            <person name="Quesneville H."/>
            <person name="Ram K.R."/>
            <person name="Rand D."/>
            <person name="Rasmussen M.D."/>
            <person name="Reed L.K."/>
            <person name="Reenan R."/>
            <person name="Reily A."/>
            <person name="Remington K.A."/>
            <person name="Rieger T.T."/>
            <person name="Ritchie M.G."/>
            <person name="Robin C."/>
            <person name="Rogers Y.H."/>
            <person name="Rohde C."/>
            <person name="Rozas J."/>
            <person name="Rubenfield M.J."/>
            <person name="Ruiz A."/>
            <person name="Russo S."/>
            <person name="Salzberg S.L."/>
            <person name="Sanchez-Gracia A."/>
            <person name="Saranga D.J."/>
            <person name="Sato H."/>
            <person name="Schaeffer S.W."/>
            <person name="Schatz M.C."/>
            <person name="Schlenke T."/>
            <person name="Schwartz R."/>
            <person name="Segarra C."/>
            <person name="Singh R.S."/>
            <person name="Sirot L."/>
            <person name="Sirota M."/>
            <person name="Sisneros N.B."/>
            <person name="Smith C.D."/>
            <person name="Smith T.F."/>
            <person name="Spieth J."/>
            <person name="Stage D.E."/>
            <person name="Stark A."/>
            <person name="Stephan W."/>
            <person name="Strausberg R.L."/>
            <person name="Strempel S."/>
            <person name="Sturgill D."/>
            <person name="Sutton G."/>
            <person name="Sutton G.G."/>
            <person name="Tao W."/>
            <person name="Teichmann S."/>
            <person name="Tobari Y.N."/>
            <person name="Tomimura Y."/>
            <person name="Tsolas J.M."/>
            <person name="Valente V.L."/>
            <person name="Venter E."/>
            <person name="Venter J.C."/>
            <person name="Vicario S."/>
            <person name="Vieira F.G."/>
            <person name="Vilella A.J."/>
            <person name="Villasante A."/>
            <person name="Walenz B."/>
            <person name="Wang J."/>
            <person name="Wasserman M."/>
            <person name="Watts T."/>
            <person name="Wilson D."/>
            <person name="Wilson R.K."/>
            <person name="Wing R.A."/>
            <person name="Wolfner M.F."/>
            <person name="Wong A."/>
            <person name="Wong G.K."/>
            <person name="Wu C.I."/>
            <person name="Wu G."/>
            <person name="Yamamoto D."/>
            <person name="Yang H.P."/>
            <person name="Yang S.P."/>
            <person name="Yorke J.A."/>
            <person name="Yoshida K."/>
            <person name="Zdobnov E."/>
            <person name="Zhang P."/>
            <person name="Zhang Y."/>
            <person name="Zimin A.V."/>
            <person name="Baldwin J."/>
            <person name="Abdouelleil A."/>
            <person name="Abdulkadir J."/>
            <person name="Abebe A."/>
            <person name="Abera B."/>
            <person name="Abreu J."/>
            <person name="Acer S.C."/>
            <person name="Aftuck L."/>
            <person name="Alexander A."/>
            <person name="An P."/>
            <person name="Anderson E."/>
            <person name="Anderson S."/>
            <person name="Arachi H."/>
            <person name="Azer M."/>
            <person name="Bachantsang P."/>
            <person name="Barry A."/>
            <person name="Bayul T."/>
            <person name="Berlin A."/>
            <person name="Bessette D."/>
            <person name="Bloom T."/>
            <person name="Blye J."/>
            <person name="Boguslavskiy L."/>
            <person name="Bonnet C."/>
            <person name="Boukhgalter B."/>
            <person name="Bourzgui I."/>
            <person name="Brown A."/>
            <person name="Cahill P."/>
            <person name="Channer S."/>
            <person name="Cheshatsang Y."/>
            <person name="Chuda L."/>
            <person name="Citroen M."/>
            <person name="Collymore A."/>
            <person name="Cooke P."/>
            <person name="Costello M."/>
            <person name="D'Aco K."/>
            <person name="Daza R."/>
            <person name="De Haan G."/>
            <person name="DeGray S."/>
            <person name="DeMaso C."/>
            <person name="Dhargay N."/>
            <person name="Dooley K."/>
            <person name="Dooley E."/>
            <person name="Doricent M."/>
            <person name="Dorje P."/>
            <person name="Dorjee K."/>
            <person name="Dupes A."/>
            <person name="Elong R."/>
            <person name="Falk J."/>
            <person name="Farina A."/>
            <person name="Faro S."/>
            <person name="Ferguson D."/>
            <person name="Fisher S."/>
            <person name="Foley C.D."/>
            <person name="Franke A."/>
            <person name="Friedrich D."/>
            <person name="Gadbois L."/>
            <person name="Gearin G."/>
            <person name="Gearin C.R."/>
            <person name="Giannoukos G."/>
            <person name="Goode T."/>
            <person name="Graham J."/>
            <person name="Grandbois E."/>
            <person name="Grewal S."/>
            <person name="Gyaltsen K."/>
            <person name="Hafez N."/>
            <person name="Hagos B."/>
            <person name="Hall J."/>
            <person name="Henson C."/>
            <person name="Hollinger A."/>
            <person name="Honan T."/>
            <person name="Huard M.D."/>
            <person name="Hughes L."/>
            <person name="Hurhula B."/>
            <person name="Husby M.E."/>
            <person name="Kamat A."/>
            <person name="Kanga B."/>
            <person name="Kashin S."/>
            <person name="Khazanovich D."/>
            <person name="Kisner P."/>
            <person name="Lance K."/>
            <person name="Lara M."/>
            <person name="Lee W."/>
            <person name="Lennon N."/>
            <person name="Letendre F."/>
            <person name="LeVine R."/>
            <person name="Lipovsky A."/>
            <person name="Liu X."/>
            <person name="Liu J."/>
            <person name="Liu S."/>
            <person name="Lokyitsang T."/>
            <person name="Lokyitsang Y."/>
            <person name="Lubonja R."/>
            <person name="Lui A."/>
            <person name="MacDonald P."/>
            <person name="Magnisalis V."/>
            <person name="Maru K."/>
            <person name="Matthews C."/>
            <person name="McCusker W."/>
            <person name="McDonough S."/>
            <person name="Mehta T."/>
            <person name="Meldrim J."/>
            <person name="Meneus L."/>
            <person name="Mihai O."/>
            <person name="Mihalev A."/>
            <person name="Mihova T."/>
            <person name="Mittelman R."/>
            <person name="Mlenga V."/>
            <person name="Montmayeur A."/>
            <person name="Mulrain L."/>
            <person name="Navidi A."/>
            <person name="Naylor J."/>
            <person name="Negash T."/>
            <person name="Nguyen T."/>
            <person name="Nguyen N."/>
            <person name="Nicol R."/>
            <person name="Norbu C."/>
            <person name="Norbu N."/>
            <person name="Novod N."/>
            <person name="O'Neill B."/>
            <person name="Osman S."/>
            <person name="Markiewicz E."/>
            <person name="Oyono O.L."/>
            <person name="Patti C."/>
            <person name="Phunkhang P."/>
            <person name="Pierre F."/>
            <person name="Priest M."/>
            <person name="Raghuraman S."/>
            <person name="Rege F."/>
            <person name="Reyes R."/>
            <person name="Rise C."/>
            <person name="Rogov P."/>
            <person name="Ross K."/>
            <person name="Ryan E."/>
            <person name="Settipalli S."/>
            <person name="Shea T."/>
            <person name="Sherpa N."/>
            <person name="Shi L."/>
            <person name="Shih D."/>
            <person name="Sparrow T."/>
            <person name="Spaulding J."/>
            <person name="Stalker J."/>
            <person name="Stange-Thomann N."/>
            <person name="Stavropoulos S."/>
            <person name="Stone C."/>
            <person name="Strader C."/>
            <person name="Tesfaye S."/>
            <person name="Thomson T."/>
            <person name="Thoulutsang Y."/>
            <person name="Thoulutsang D."/>
            <person name="Topham K."/>
            <person name="Topping I."/>
            <person name="Tsamla T."/>
            <person name="Vassiliev H."/>
            <person name="Vo A."/>
            <person name="Wangchuk T."/>
            <person name="Wangdi T."/>
            <person name="Weiand M."/>
            <person name="Wilkinson J."/>
            <person name="Wilson A."/>
            <person name="Yadav S."/>
            <person name="Young G."/>
            <person name="Yu Q."/>
            <person name="Zembek L."/>
            <person name="Zhong D."/>
            <person name="Zimmer A."/>
            <person name="Zwirko Z."/>
            <person name="Jaffe D.B."/>
            <person name="Alvarez P."/>
            <person name="Brockman W."/>
            <person name="Butler J."/>
            <person name="Chin C."/>
            <person name="Gnerre S."/>
            <person name="Grabherr M."/>
            <person name="Kleber M."/>
            <person name="Mauceli E."/>
            <person name="MacCallum I."/>
        </authorList>
    </citation>
    <scope>NUCLEOTIDE SEQUENCE [LARGE SCALE GENOMIC DNA]</scope>
    <source>
        <strain evidence="4">Tucson 14030-0811.24</strain>
    </source>
</reference>
<dbReference type="OrthoDB" id="6779347at2759"/>
<dbReference type="GO" id="GO:0034976">
    <property type="term" value="P:response to endoplasmic reticulum stress"/>
    <property type="evidence" value="ECO:0007669"/>
    <property type="project" value="TreeGrafter"/>
</dbReference>
<dbReference type="PANTHER" id="PTHR21650:SF4">
    <property type="entry name" value="MEMBRALIN"/>
    <property type="match status" value="1"/>
</dbReference>
<feature type="transmembrane region" description="Helical" evidence="2">
    <location>
        <begin position="420"/>
        <end position="440"/>
    </location>
</feature>
<evidence type="ECO:0000256" key="2">
    <source>
        <dbReference type="SAM" id="Phobius"/>
    </source>
</evidence>
<keyword evidence="4" id="KW-1185">Reference proteome</keyword>
<evidence type="ECO:0000256" key="1">
    <source>
        <dbReference type="SAM" id="MobiDB-lite"/>
    </source>
</evidence>
<dbReference type="eggNOG" id="KOG2092">
    <property type="taxonomic scope" value="Eukaryota"/>
</dbReference>
<sequence length="715" mass="82952">MADIAVANAINRLPGVIGDGEGGRQNVMNMRDRLFHAIYFRAAATYAELVPRKVQLFIEYLLLAKALLFFLTLIYVHNAFIKNPCTCLQIVNNWPREGVVRVEIIPRLAEKRRIWQEIKRDQHLLRSIKKSYYYGLGPQTRANYLKLKRYDAVLRSLGKYTHSSSVYTNDSLYYYFDVVNILDNYDYPSAIQLMTKDNDDQYIVEYSLEYGYLRLSSATRKRLNIPVLTVQLDPSTNPCFGDRISRYLLKRLLGYDDLLMASVRTVAEQDENKGYLRNVITGEHYRFVSMWWTAWSSYPAAFGVMLLFTLSVSMLLRYSHHQIFVFIVDLLQMLEYNVSVRFPIAPLLTVILALVGMEAIMSEFFNDTSTAFYIILIVWIADQYDAICCHTGISKRHWLRFFYLYHFAFYAYHYRFSGQYRTLALLSSYLFIQHSMIFFFHRYELPAIMAQRNMFIIARNQVNRTRGAGAGADAANVVPNGRQASLSGARLIVMRFFRQIAAQRLTERQSNQQRQEEREAQAQRQQEANLFTVSLGIALVHLRRLPVVGQWLQRREQFSTARRVFIGYGGNGTIIHDNLRRVNVENRAQTIRNPNYITTTRGGESFEVGETQTTSRIACISGVEGNQQRRYTTRANTLGSPNVTPNPEMPESKSSEQRRAIKIVTFDVLNIKEQTIMPSITNNNNLVGAKQEDRRGQDTYEMQMEEWKNTNLMFF</sequence>
<feature type="transmembrane region" description="Helical" evidence="2">
    <location>
        <begin position="60"/>
        <end position="80"/>
    </location>
</feature>
<dbReference type="GO" id="GO:0005783">
    <property type="term" value="C:endoplasmic reticulum"/>
    <property type="evidence" value="ECO:0007669"/>
    <property type="project" value="TreeGrafter"/>
</dbReference>
<keyword evidence="2" id="KW-1133">Transmembrane helix</keyword>
<dbReference type="Proteomes" id="UP000007798">
    <property type="component" value="Unassembled WGS sequence"/>
</dbReference>
<protein>
    <recommendedName>
        <fullName evidence="5">Membralin</fullName>
    </recommendedName>
</protein>
<dbReference type="InterPro" id="IPR019144">
    <property type="entry name" value="Membralin"/>
</dbReference>
<feature type="compositionally biased region" description="Polar residues" evidence="1">
    <location>
        <begin position="636"/>
        <end position="645"/>
    </location>
</feature>
<feature type="region of interest" description="Disordered" evidence="1">
    <location>
        <begin position="636"/>
        <end position="657"/>
    </location>
</feature>
<evidence type="ECO:0008006" key="5">
    <source>
        <dbReference type="Google" id="ProtNLM"/>
    </source>
</evidence>
<dbReference type="STRING" id="7260.B4NQA4"/>
<accession>B4NQA4</accession>
<dbReference type="Pfam" id="PF09746">
    <property type="entry name" value="Membralin"/>
    <property type="match status" value="1"/>
</dbReference>
<organism evidence="3 4">
    <name type="scientific">Drosophila willistoni</name>
    <name type="common">Fruit fly</name>
    <dbReference type="NCBI Taxonomy" id="7260"/>
    <lineage>
        <taxon>Eukaryota</taxon>
        <taxon>Metazoa</taxon>
        <taxon>Ecdysozoa</taxon>
        <taxon>Arthropoda</taxon>
        <taxon>Hexapoda</taxon>
        <taxon>Insecta</taxon>
        <taxon>Pterygota</taxon>
        <taxon>Neoptera</taxon>
        <taxon>Endopterygota</taxon>
        <taxon>Diptera</taxon>
        <taxon>Brachycera</taxon>
        <taxon>Muscomorpha</taxon>
        <taxon>Ephydroidea</taxon>
        <taxon>Drosophilidae</taxon>
        <taxon>Drosophila</taxon>
        <taxon>Sophophora</taxon>
    </lineage>
</organism>
<evidence type="ECO:0000313" key="3">
    <source>
        <dbReference type="EMBL" id="EDW86543.2"/>
    </source>
</evidence>
<evidence type="ECO:0000313" key="4">
    <source>
        <dbReference type="Proteomes" id="UP000007798"/>
    </source>
</evidence>
<dbReference type="AlphaFoldDB" id="B4NQA4"/>
<keyword evidence="2" id="KW-0472">Membrane</keyword>
<feature type="transmembrane region" description="Helical" evidence="2">
    <location>
        <begin position="338"/>
        <end position="357"/>
    </location>
</feature>
<gene>
    <name evidence="3" type="primary">Dwil\GK21204</name>
    <name evidence="3" type="ORF">Dwil_GK21204</name>
</gene>
<feature type="transmembrane region" description="Helical" evidence="2">
    <location>
        <begin position="369"/>
        <end position="386"/>
    </location>
</feature>